<evidence type="ECO:0000259" key="1">
    <source>
        <dbReference type="Pfam" id="PF14200"/>
    </source>
</evidence>
<proteinExistence type="predicted"/>
<dbReference type="AlphaFoldDB" id="A0A5C3KUF4"/>
<protein>
    <recommendedName>
        <fullName evidence="1">Ricin B lectin domain-containing protein</fullName>
    </recommendedName>
</protein>
<accession>A0A5C3KUF4</accession>
<dbReference type="InterPro" id="IPR000772">
    <property type="entry name" value="Ricin_B_lectin"/>
</dbReference>
<dbReference type="SUPFAM" id="SSF50370">
    <property type="entry name" value="Ricin B-like lectins"/>
    <property type="match status" value="2"/>
</dbReference>
<dbReference type="Proteomes" id="UP000307440">
    <property type="component" value="Unassembled WGS sequence"/>
</dbReference>
<dbReference type="STRING" id="230819.A0A5C3KUF4"/>
<evidence type="ECO:0000313" key="3">
    <source>
        <dbReference type="Proteomes" id="UP000307440"/>
    </source>
</evidence>
<dbReference type="InterPro" id="IPR035992">
    <property type="entry name" value="Ricin_B-like_lectins"/>
</dbReference>
<dbReference type="EMBL" id="ML210205">
    <property type="protein sequence ID" value="TFK24136.1"/>
    <property type="molecule type" value="Genomic_DNA"/>
</dbReference>
<keyword evidence="3" id="KW-1185">Reference proteome</keyword>
<sequence>MASLKDGVVYRIISPHYRGVLELNERTKDVSVQDFTASPSQLWKATKSGAYWTLENVFSTDFYLGGHPQTTVAWGVHVVGTITKFQWKVGPAGVSKFPTALKVTVPFSSHGLDASHGEKYPGPPAIFCRLGSPPGHNQIWLFDSEVQPPMLPIVHGKIYKIVNYQSRTVGHLERESGEVRGYSYNEGRNQMWRAVHEGGSDLYLWSFINISNGRSLGVKGGIANKGTLIAGLSESFLWRLVVNPLDHYLVQLYAPFTGLSMDLDGNNRAPGTEMRLWSPNRDRFWRFEEVDDPYLNSQNNINIPGAGPAH</sequence>
<reference evidence="2 3" key="1">
    <citation type="journal article" date="2019" name="Nat. Ecol. Evol.">
        <title>Megaphylogeny resolves global patterns of mushroom evolution.</title>
        <authorList>
            <person name="Varga T."/>
            <person name="Krizsan K."/>
            <person name="Foldi C."/>
            <person name="Dima B."/>
            <person name="Sanchez-Garcia M."/>
            <person name="Sanchez-Ramirez S."/>
            <person name="Szollosi G.J."/>
            <person name="Szarkandi J.G."/>
            <person name="Papp V."/>
            <person name="Albert L."/>
            <person name="Andreopoulos W."/>
            <person name="Angelini C."/>
            <person name="Antonin V."/>
            <person name="Barry K.W."/>
            <person name="Bougher N.L."/>
            <person name="Buchanan P."/>
            <person name="Buyck B."/>
            <person name="Bense V."/>
            <person name="Catcheside P."/>
            <person name="Chovatia M."/>
            <person name="Cooper J."/>
            <person name="Damon W."/>
            <person name="Desjardin D."/>
            <person name="Finy P."/>
            <person name="Geml J."/>
            <person name="Haridas S."/>
            <person name="Hughes K."/>
            <person name="Justo A."/>
            <person name="Karasinski D."/>
            <person name="Kautmanova I."/>
            <person name="Kiss B."/>
            <person name="Kocsube S."/>
            <person name="Kotiranta H."/>
            <person name="LaButti K.M."/>
            <person name="Lechner B.E."/>
            <person name="Liimatainen K."/>
            <person name="Lipzen A."/>
            <person name="Lukacs Z."/>
            <person name="Mihaltcheva S."/>
            <person name="Morgado L.N."/>
            <person name="Niskanen T."/>
            <person name="Noordeloos M.E."/>
            <person name="Ohm R.A."/>
            <person name="Ortiz-Santana B."/>
            <person name="Ovrebo C."/>
            <person name="Racz N."/>
            <person name="Riley R."/>
            <person name="Savchenko A."/>
            <person name="Shiryaev A."/>
            <person name="Soop K."/>
            <person name="Spirin V."/>
            <person name="Szebenyi C."/>
            <person name="Tomsovsky M."/>
            <person name="Tulloss R.E."/>
            <person name="Uehling J."/>
            <person name="Grigoriev I.V."/>
            <person name="Vagvolgyi C."/>
            <person name="Papp T."/>
            <person name="Martin F.M."/>
            <person name="Miettinen O."/>
            <person name="Hibbett D.S."/>
            <person name="Nagy L.G."/>
        </authorList>
    </citation>
    <scope>NUCLEOTIDE SEQUENCE [LARGE SCALE GENOMIC DNA]</scope>
    <source>
        <strain evidence="2 3">CBS 121175</strain>
    </source>
</reference>
<dbReference type="Gene3D" id="2.80.10.50">
    <property type="match status" value="2"/>
</dbReference>
<evidence type="ECO:0000313" key="2">
    <source>
        <dbReference type="EMBL" id="TFK24136.1"/>
    </source>
</evidence>
<organism evidence="2 3">
    <name type="scientific">Coprinopsis marcescibilis</name>
    <name type="common">Agaric fungus</name>
    <name type="synonym">Psathyrella marcescibilis</name>
    <dbReference type="NCBI Taxonomy" id="230819"/>
    <lineage>
        <taxon>Eukaryota</taxon>
        <taxon>Fungi</taxon>
        <taxon>Dikarya</taxon>
        <taxon>Basidiomycota</taxon>
        <taxon>Agaricomycotina</taxon>
        <taxon>Agaricomycetes</taxon>
        <taxon>Agaricomycetidae</taxon>
        <taxon>Agaricales</taxon>
        <taxon>Agaricineae</taxon>
        <taxon>Psathyrellaceae</taxon>
        <taxon>Coprinopsis</taxon>
    </lineage>
</organism>
<dbReference type="Pfam" id="PF14200">
    <property type="entry name" value="RicinB_lectin_2"/>
    <property type="match status" value="1"/>
</dbReference>
<name>A0A5C3KUF4_COPMA</name>
<gene>
    <name evidence="2" type="ORF">FA15DRAFT_704790</name>
</gene>
<feature type="domain" description="Ricin B lectin" evidence="1">
    <location>
        <begin position="188"/>
        <end position="277"/>
    </location>
</feature>
<dbReference type="OrthoDB" id="2131701at2759"/>